<feature type="transmembrane region" description="Helical" evidence="5">
    <location>
        <begin position="131"/>
        <end position="161"/>
    </location>
</feature>
<keyword evidence="4 5" id="KW-0472">Membrane</keyword>
<proteinExistence type="predicted"/>
<dbReference type="GO" id="GO:0016020">
    <property type="term" value="C:membrane"/>
    <property type="evidence" value="ECO:0007669"/>
    <property type="project" value="UniProtKB-SubCell"/>
</dbReference>
<evidence type="ECO:0000256" key="3">
    <source>
        <dbReference type="ARBA" id="ARBA00022989"/>
    </source>
</evidence>
<evidence type="ECO:0000256" key="5">
    <source>
        <dbReference type="SAM" id="Phobius"/>
    </source>
</evidence>
<keyword evidence="2 5" id="KW-0812">Transmembrane</keyword>
<accession>A0A382AZ98</accession>
<keyword evidence="3 5" id="KW-1133">Transmembrane helix</keyword>
<dbReference type="Pfam" id="PF00528">
    <property type="entry name" value="BPD_transp_1"/>
    <property type="match status" value="1"/>
</dbReference>
<dbReference type="SUPFAM" id="SSF161098">
    <property type="entry name" value="MetI-like"/>
    <property type="match status" value="1"/>
</dbReference>
<reference evidence="7" key="1">
    <citation type="submission" date="2018-05" db="EMBL/GenBank/DDBJ databases">
        <authorList>
            <person name="Lanie J.A."/>
            <person name="Ng W.-L."/>
            <person name="Kazmierczak K.M."/>
            <person name="Andrzejewski T.M."/>
            <person name="Davidsen T.M."/>
            <person name="Wayne K.J."/>
            <person name="Tettelin H."/>
            <person name="Glass J.I."/>
            <person name="Rusch D."/>
            <person name="Podicherti R."/>
            <person name="Tsui H.-C.T."/>
            <person name="Winkler M.E."/>
        </authorList>
    </citation>
    <scope>NUCLEOTIDE SEQUENCE</scope>
</reference>
<organism evidence="7">
    <name type="scientific">marine metagenome</name>
    <dbReference type="NCBI Taxonomy" id="408172"/>
    <lineage>
        <taxon>unclassified sequences</taxon>
        <taxon>metagenomes</taxon>
        <taxon>ecological metagenomes</taxon>
    </lineage>
</organism>
<protein>
    <recommendedName>
        <fullName evidence="6">ABC transmembrane type-1 domain-containing protein</fullName>
    </recommendedName>
</protein>
<name>A0A382AZ98_9ZZZZ</name>
<feature type="non-terminal residue" evidence="7">
    <location>
        <position position="315"/>
    </location>
</feature>
<dbReference type="AlphaFoldDB" id="A0A382AZ98"/>
<dbReference type="InterPro" id="IPR035906">
    <property type="entry name" value="MetI-like_sf"/>
</dbReference>
<feature type="transmembrane region" description="Helical" evidence="5">
    <location>
        <begin position="285"/>
        <end position="311"/>
    </location>
</feature>
<dbReference type="CDD" id="cd06261">
    <property type="entry name" value="TM_PBP2"/>
    <property type="match status" value="1"/>
</dbReference>
<feature type="domain" description="ABC transmembrane type-1" evidence="6">
    <location>
        <begin position="92"/>
        <end position="304"/>
    </location>
</feature>
<evidence type="ECO:0000256" key="4">
    <source>
        <dbReference type="ARBA" id="ARBA00023136"/>
    </source>
</evidence>
<dbReference type="PANTHER" id="PTHR43376:SF1">
    <property type="entry name" value="OLIGOPEPTIDE TRANSPORT SYSTEM PERMEASE PROTEIN"/>
    <property type="match status" value="1"/>
</dbReference>
<feature type="transmembrane region" description="Helical" evidence="5">
    <location>
        <begin position="181"/>
        <end position="202"/>
    </location>
</feature>
<feature type="transmembrane region" description="Helical" evidence="5">
    <location>
        <begin position="91"/>
        <end position="119"/>
    </location>
</feature>
<dbReference type="GO" id="GO:0055085">
    <property type="term" value="P:transmembrane transport"/>
    <property type="evidence" value="ECO:0007669"/>
    <property type="project" value="InterPro"/>
</dbReference>
<evidence type="ECO:0000259" key="6">
    <source>
        <dbReference type="PROSITE" id="PS50928"/>
    </source>
</evidence>
<evidence type="ECO:0000313" key="7">
    <source>
        <dbReference type="EMBL" id="SVB06323.1"/>
    </source>
</evidence>
<dbReference type="PANTHER" id="PTHR43376">
    <property type="entry name" value="OLIGOPEPTIDE TRANSPORT SYSTEM PERMEASE PROTEIN"/>
    <property type="match status" value="1"/>
</dbReference>
<comment type="subcellular location">
    <subcellularLocation>
        <location evidence="1">Membrane</location>
        <topology evidence="1">Multi-pass membrane protein</topology>
    </subcellularLocation>
</comment>
<dbReference type="EMBL" id="UINC01027305">
    <property type="protein sequence ID" value="SVB06323.1"/>
    <property type="molecule type" value="Genomic_DNA"/>
</dbReference>
<feature type="transmembrane region" description="Helical" evidence="5">
    <location>
        <begin position="239"/>
        <end position="265"/>
    </location>
</feature>
<evidence type="ECO:0000256" key="1">
    <source>
        <dbReference type="ARBA" id="ARBA00004141"/>
    </source>
</evidence>
<dbReference type="Gene3D" id="1.10.3720.10">
    <property type="entry name" value="MetI-like"/>
    <property type="match status" value="1"/>
</dbReference>
<gene>
    <name evidence="7" type="ORF">METZ01_LOCUS159177</name>
</gene>
<dbReference type="InterPro" id="IPR000515">
    <property type="entry name" value="MetI-like"/>
</dbReference>
<evidence type="ECO:0000256" key="2">
    <source>
        <dbReference type="ARBA" id="ARBA00022692"/>
    </source>
</evidence>
<sequence length="315" mass="34789">MGFYTIAAWAALTLNFFIPRLMPGDPASIIFARFRGKLKPEAMDALREIFGLTNEPLIGQYFTYLKHLLQGELGISIAYFPQPVSSIISTALLWTIFLAGISLVISFSIGTLLGTIIAWKRGGKLDSFLPPALAFFGAFPYFWLAMVALFVFGFGLGWFPLRHAYGDMVTPGFNLPFIMDALYHAFLPALTMILVSLSGWMLSMRNTMITTLGADYITFAYAKGLSSRKIMVKYAARNAILPNFTGFGMALGFILSGALLTEIIFSYPGQGYLLLEAVRAQDFPLMQGLFMTITLAVLGANWLVDIAILFLDPRT</sequence>
<dbReference type="PROSITE" id="PS50928">
    <property type="entry name" value="ABC_TM1"/>
    <property type="match status" value="1"/>
</dbReference>